<dbReference type="InterPro" id="IPR033900">
    <property type="entry name" value="Gram_neg_porin_domain"/>
</dbReference>
<evidence type="ECO:0000313" key="3">
    <source>
        <dbReference type="EMBL" id="QCO55687.1"/>
    </source>
</evidence>
<feature type="signal peptide" evidence="1">
    <location>
        <begin position="1"/>
        <end position="20"/>
    </location>
</feature>
<dbReference type="KEGG" id="pseb:EOK75_08000"/>
<organism evidence="3 4">
    <name type="scientific">Pseudorhodobacter turbinis</name>
    <dbReference type="NCBI Taxonomy" id="2500533"/>
    <lineage>
        <taxon>Bacteria</taxon>
        <taxon>Pseudomonadati</taxon>
        <taxon>Pseudomonadota</taxon>
        <taxon>Alphaproteobacteria</taxon>
        <taxon>Rhodobacterales</taxon>
        <taxon>Paracoccaceae</taxon>
        <taxon>Pseudorhodobacter</taxon>
    </lineage>
</organism>
<dbReference type="Proteomes" id="UP000298631">
    <property type="component" value="Chromosome"/>
</dbReference>
<dbReference type="OrthoDB" id="7326315at2"/>
<dbReference type="InterPro" id="IPR023614">
    <property type="entry name" value="Porin_dom_sf"/>
</dbReference>
<protein>
    <submittedName>
        <fullName evidence="3">Porin</fullName>
    </submittedName>
</protein>
<dbReference type="GO" id="GO:0015288">
    <property type="term" value="F:porin activity"/>
    <property type="evidence" value="ECO:0007669"/>
    <property type="project" value="InterPro"/>
</dbReference>
<dbReference type="Pfam" id="PF13609">
    <property type="entry name" value="Porin_4"/>
    <property type="match status" value="1"/>
</dbReference>
<dbReference type="RefSeq" id="WP_137193448.1">
    <property type="nucleotide sequence ID" value="NZ_CP039964.1"/>
</dbReference>
<proteinExistence type="predicted"/>
<sequence length="323" mass="32716">MKKILIATTALIATAGLAQADIAISGVAKAGLIYNSEGEESTRVHNEVLLTFDGTGETDGGLQFGFNTNIIIEDNGGVANDDTTVFLSGAFGKLSFGSVAEADEVAGLSDIGWEGLDVDDVAEALVGDELEDILDVDLSHNVNYTYATGALTFSLSGQLASGGHGADNVDSYAAGIKYSFSDAYVGLGYADHGVGIASADVVSVFAGGTFSGVKVAALYSDASLKDGLGGKADAKAYGLNASYTMDALTLSLGLGKADYDGVTDHTSVGIGAAYDLGGGASVHAGLAQVKSPGDENLEAFPDGAKALADDKEVRADFGVTFTF</sequence>
<dbReference type="GO" id="GO:0016020">
    <property type="term" value="C:membrane"/>
    <property type="evidence" value="ECO:0007669"/>
    <property type="project" value="InterPro"/>
</dbReference>
<dbReference type="EMBL" id="CP039964">
    <property type="protein sequence ID" value="QCO55687.1"/>
    <property type="molecule type" value="Genomic_DNA"/>
</dbReference>
<name>A0A4P8EFU7_9RHOB</name>
<evidence type="ECO:0000256" key="1">
    <source>
        <dbReference type="SAM" id="SignalP"/>
    </source>
</evidence>
<accession>A0A4P8EFU7</accession>
<dbReference type="SUPFAM" id="SSF56935">
    <property type="entry name" value="Porins"/>
    <property type="match status" value="1"/>
</dbReference>
<gene>
    <name evidence="3" type="ORF">EOK75_08000</name>
</gene>
<evidence type="ECO:0000313" key="4">
    <source>
        <dbReference type="Proteomes" id="UP000298631"/>
    </source>
</evidence>
<evidence type="ECO:0000259" key="2">
    <source>
        <dbReference type="Pfam" id="PF13609"/>
    </source>
</evidence>
<feature type="chain" id="PRO_5020631565" evidence="1">
    <location>
        <begin position="21"/>
        <end position="323"/>
    </location>
</feature>
<feature type="domain" description="Porin" evidence="2">
    <location>
        <begin position="7"/>
        <end position="291"/>
    </location>
</feature>
<dbReference type="AlphaFoldDB" id="A0A4P8EFU7"/>
<keyword evidence="4" id="KW-1185">Reference proteome</keyword>
<keyword evidence="1" id="KW-0732">Signal</keyword>
<dbReference type="Gene3D" id="2.40.160.10">
    <property type="entry name" value="Porin"/>
    <property type="match status" value="1"/>
</dbReference>
<reference evidence="3 4" key="1">
    <citation type="submission" date="2019-05" db="EMBL/GenBank/DDBJ databases">
        <title>Pseudorhodobacter turbinis sp. nov., isolated from the gut of the Korean turban shell.</title>
        <authorList>
            <person name="Jeong Y.-S."/>
            <person name="Kang W.-R."/>
            <person name="Bae J.-W."/>
        </authorList>
    </citation>
    <scope>NUCLEOTIDE SEQUENCE [LARGE SCALE GENOMIC DNA]</scope>
    <source>
        <strain evidence="3 4">S12M18</strain>
    </source>
</reference>